<dbReference type="AlphaFoldDB" id="A0A939LPW9"/>
<sequence>MRATNAHLAVIRADGDVLGVVTLADVLARVLPTDDGTLRRGTSRPTLP</sequence>
<name>A0A939LPW9_9CELL</name>
<evidence type="ECO:0000313" key="1">
    <source>
        <dbReference type="EMBL" id="MBO1750360.1"/>
    </source>
</evidence>
<dbReference type="EMBL" id="JAGEMK010000001">
    <property type="protein sequence ID" value="MBO1750360.1"/>
    <property type="molecule type" value="Genomic_DNA"/>
</dbReference>
<accession>A0A939LPW9</accession>
<reference evidence="1" key="1">
    <citation type="submission" date="2021-03" db="EMBL/GenBank/DDBJ databases">
        <title>Actinotalea soli sp. nov., isolated from soil.</title>
        <authorList>
            <person name="Ping W."/>
            <person name="Zhang J."/>
        </authorList>
    </citation>
    <scope>NUCLEOTIDE SEQUENCE</scope>
    <source>
        <strain evidence="1">BY-33</strain>
    </source>
</reference>
<organism evidence="1 2">
    <name type="scientific">Actinotalea soli</name>
    <dbReference type="NCBI Taxonomy" id="2819234"/>
    <lineage>
        <taxon>Bacteria</taxon>
        <taxon>Bacillati</taxon>
        <taxon>Actinomycetota</taxon>
        <taxon>Actinomycetes</taxon>
        <taxon>Micrococcales</taxon>
        <taxon>Cellulomonadaceae</taxon>
        <taxon>Actinotalea</taxon>
    </lineage>
</organism>
<evidence type="ECO:0008006" key="3">
    <source>
        <dbReference type="Google" id="ProtNLM"/>
    </source>
</evidence>
<keyword evidence="2" id="KW-1185">Reference proteome</keyword>
<evidence type="ECO:0000313" key="2">
    <source>
        <dbReference type="Proteomes" id="UP000664209"/>
    </source>
</evidence>
<comment type="caution">
    <text evidence="1">The sequence shown here is derived from an EMBL/GenBank/DDBJ whole genome shotgun (WGS) entry which is preliminary data.</text>
</comment>
<protein>
    <recommendedName>
        <fullName evidence="3">CBS domain-containing protein</fullName>
    </recommendedName>
</protein>
<dbReference type="Proteomes" id="UP000664209">
    <property type="component" value="Unassembled WGS sequence"/>
</dbReference>
<gene>
    <name evidence="1" type="ORF">J4G33_00925</name>
</gene>
<proteinExistence type="predicted"/>